<feature type="region of interest" description="Disordered" evidence="3">
    <location>
        <begin position="1432"/>
        <end position="1455"/>
    </location>
</feature>
<feature type="region of interest" description="Disordered" evidence="3">
    <location>
        <begin position="1741"/>
        <end position="2322"/>
    </location>
</feature>
<gene>
    <name evidence="6" type="ORF">OFUS_LOCUS1526</name>
</gene>
<feature type="compositionally biased region" description="Low complexity" evidence="3">
    <location>
        <begin position="1273"/>
        <end position="1291"/>
    </location>
</feature>
<dbReference type="SUPFAM" id="SSF50998">
    <property type="entry name" value="Quinoprotein alcohol dehydrogenase-like"/>
    <property type="match status" value="1"/>
</dbReference>
<dbReference type="OrthoDB" id="20729at2759"/>
<evidence type="ECO:0000256" key="3">
    <source>
        <dbReference type="SAM" id="MobiDB-lite"/>
    </source>
</evidence>
<feature type="compositionally biased region" description="Polar residues" evidence="3">
    <location>
        <begin position="2285"/>
        <end position="2311"/>
    </location>
</feature>
<organism evidence="6 7">
    <name type="scientific">Owenia fusiformis</name>
    <name type="common">Polychaete worm</name>
    <dbReference type="NCBI Taxonomy" id="6347"/>
    <lineage>
        <taxon>Eukaryota</taxon>
        <taxon>Metazoa</taxon>
        <taxon>Spiralia</taxon>
        <taxon>Lophotrochozoa</taxon>
        <taxon>Annelida</taxon>
        <taxon>Polychaeta</taxon>
        <taxon>Sedentaria</taxon>
        <taxon>Canalipalpata</taxon>
        <taxon>Sabellida</taxon>
        <taxon>Oweniida</taxon>
        <taxon>Oweniidae</taxon>
        <taxon>Owenia</taxon>
    </lineage>
</organism>
<feature type="region of interest" description="Disordered" evidence="3">
    <location>
        <begin position="1545"/>
        <end position="1565"/>
    </location>
</feature>
<feature type="compositionally biased region" description="Basic and acidic residues" evidence="3">
    <location>
        <begin position="1880"/>
        <end position="1891"/>
    </location>
</feature>
<evidence type="ECO:0008006" key="8">
    <source>
        <dbReference type="Google" id="ProtNLM"/>
    </source>
</evidence>
<evidence type="ECO:0000259" key="4">
    <source>
        <dbReference type="Pfam" id="PF13934"/>
    </source>
</evidence>
<feature type="compositionally biased region" description="Low complexity" evidence="3">
    <location>
        <begin position="1705"/>
        <end position="1718"/>
    </location>
</feature>
<dbReference type="InterPro" id="IPR025151">
    <property type="entry name" value="ELYS_dom"/>
</dbReference>
<dbReference type="PANTHER" id="PTHR21583">
    <property type="entry name" value="ELYS PROTEIN"/>
    <property type="match status" value="1"/>
</dbReference>
<feature type="region of interest" description="Disordered" evidence="3">
    <location>
        <begin position="1102"/>
        <end position="1143"/>
    </location>
</feature>
<feature type="compositionally biased region" description="Polar residues" evidence="3">
    <location>
        <begin position="1866"/>
        <end position="1875"/>
    </location>
</feature>
<evidence type="ECO:0000256" key="1">
    <source>
        <dbReference type="ARBA" id="ARBA00004123"/>
    </source>
</evidence>
<feature type="compositionally biased region" description="Basic and acidic residues" evidence="3">
    <location>
        <begin position="1545"/>
        <end position="1555"/>
    </location>
</feature>
<feature type="domain" description="ELYS beta-propeller" evidence="5">
    <location>
        <begin position="10"/>
        <end position="521"/>
    </location>
</feature>
<feature type="compositionally biased region" description="Basic and acidic residues" evidence="3">
    <location>
        <begin position="1470"/>
        <end position="1486"/>
    </location>
</feature>
<comment type="caution">
    <text evidence="6">The sequence shown here is derived from an EMBL/GenBank/DDBJ whole genome shotgun (WGS) entry which is preliminary data.</text>
</comment>
<comment type="subcellular location">
    <subcellularLocation>
        <location evidence="1">Nucleus</location>
    </subcellularLocation>
</comment>
<dbReference type="InterPro" id="IPR052620">
    <property type="entry name" value="ELYS/MEL-28_NucAsmblyFactor"/>
</dbReference>
<dbReference type="InterPro" id="IPR011047">
    <property type="entry name" value="Quinoprotein_ADH-like_sf"/>
</dbReference>
<dbReference type="InterPro" id="IPR032040">
    <property type="entry name" value="ELYS-bb"/>
</dbReference>
<feature type="region of interest" description="Disordered" evidence="3">
    <location>
        <begin position="1702"/>
        <end position="1725"/>
    </location>
</feature>
<feature type="compositionally biased region" description="Acidic residues" evidence="3">
    <location>
        <begin position="1105"/>
        <end position="1116"/>
    </location>
</feature>
<feature type="compositionally biased region" description="Basic residues" evidence="3">
    <location>
        <begin position="2255"/>
        <end position="2265"/>
    </location>
</feature>
<feature type="compositionally biased region" description="Polar residues" evidence="3">
    <location>
        <begin position="2061"/>
        <end position="2077"/>
    </location>
</feature>
<feature type="compositionally biased region" description="Polar residues" evidence="3">
    <location>
        <begin position="1955"/>
        <end position="1983"/>
    </location>
</feature>
<reference evidence="6" key="1">
    <citation type="submission" date="2022-03" db="EMBL/GenBank/DDBJ databases">
        <authorList>
            <person name="Martin C."/>
        </authorList>
    </citation>
    <scope>NUCLEOTIDE SEQUENCE</scope>
</reference>
<protein>
    <recommendedName>
        <fullName evidence="8">Protein ELYS</fullName>
    </recommendedName>
</protein>
<feature type="compositionally biased region" description="Basic and acidic residues" evidence="3">
    <location>
        <begin position="1325"/>
        <end position="1349"/>
    </location>
</feature>
<dbReference type="Pfam" id="PF16687">
    <property type="entry name" value="ELYS-bb"/>
    <property type="match status" value="1"/>
</dbReference>
<feature type="compositionally biased region" description="Polar residues" evidence="3">
    <location>
        <begin position="1446"/>
        <end position="1455"/>
    </location>
</feature>
<dbReference type="Proteomes" id="UP000749559">
    <property type="component" value="Unassembled WGS sequence"/>
</dbReference>
<evidence type="ECO:0000313" key="7">
    <source>
        <dbReference type="Proteomes" id="UP000749559"/>
    </source>
</evidence>
<dbReference type="PANTHER" id="PTHR21583:SF8">
    <property type="entry name" value="PROTEIN ELYS"/>
    <property type="match status" value="1"/>
</dbReference>
<name>A0A8S4MYY2_OWEFU</name>
<evidence type="ECO:0000256" key="2">
    <source>
        <dbReference type="ARBA" id="ARBA00023242"/>
    </source>
</evidence>
<feature type="compositionally biased region" description="Low complexity" evidence="3">
    <location>
        <begin position="1805"/>
        <end position="1845"/>
    </location>
</feature>
<dbReference type="GO" id="GO:0005634">
    <property type="term" value="C:nucleus"/>
    <property type="evidence" value="ECO:0007669"/>
    <property type="project" value="UniProtKB-SubCell"/>
</dbReference>
<feature type="compositionally biased region" description="Basic and acidic residues" evidence="3">
    <location>
        <begin position="1926"/>
        <end position="1941"/>
    </location>
</feature>
<feature type="compositionally biased region" description="Polar residues" evidence="3">
    <location>
        <begin position="1746"/>
        <end position="1771"/>
    </location>
</feature>
<feature type="domain" description="ELYS-like" evidence="4">
    <location>
        <begin position="754"/>
        <end position="982"/>
    </location>
</feature>
<evidence type="ECO:0000259" key="5">
    <source>
        <dbReference type="Pfam" id="PF16687"/>
    </source>
</evidence>
<keyword evidence="2" id="KW-0539">Nucleus</keyword>
<accession>A0A8S4MYY2</accession>
<feature type="region of interest" description="Disordered" evidence="3">
    <location>
        <begin position="1260"/>
        <end position="1379"/>
    </location>
</feature>
<feature type="compositionally biased region" description="Low complexity" evidence="3">
    <location>
        <begin position="2128"/>
        <end position="2137"/>
    </location>
</feature>
<proteinExistence type="predicted"/>
<dbReference type="EMBL" id="CAIIXF020000001">
    <property type="protein sequence ID" value="CAH1774002.1"/>
    <property type="molecule type" value="Genomic_DNA"/>
</dbReference>
<dbReference type="Pfam" id="PF13934">
    <property type="entry name" value="ELYS"/>
    <property type="match status" value="1"/>
</dbReference>
<sequence>MKQEQQPSYTGQLLPYSAATLESLERSSDITQQDTCIFGQTHEGGRFSWVARGPALEIINSRNGARIAAWMFGAALKDCNTSITCVSEFNKGAALLIGLETSNRTGMLCMFDVRKSKVVKAVHIPYKVTAVSGVTDETKTVEANPAFSELLLCFQGIVAVGTQGGHVYIIDMCLDEWDEVTNEVTAGTVCMIDIQSRDFSTQRLQALHRDEHLCIELDRSAFERGAYKYRKQDGKTIRDFSADTVVVTSLKYIGHTGLLAVGFNFGSFQLWKMYNQTLEYSCRFEEDLPPVTHFAYQEPENDPRKFVYIWVGRGPRIQDSIQGDTGLLCLYQLAFNERTIYGNCNILYEDLMSVGPRFDYDLTGDVFHSQVTQCDGSRLVECYTIETSATKANNEEDSFDEGVSGPDMSLCVFVWEAANEDPHSKPSYFLGMFDLNRWYQSQMPGEVRLTNGGLQQCPYFAFCILDDVLDAASPDCLLSVYVEKQSITKFQSNITPAPELHFYPSSLAFDATCLMETGIVHTQFLGVQRQIISDLIKRGPGVLADPRDVFKMSMFAGLLPCAIDPASVNIARDNQRATVLSMLLDYNAVGFISTCITQWAEGEYNHLGCTLRFLLDWAWKKVGSVKEALDKLCVPLYDYTGHHIDDSTMQLLNMYQAQLDHMVTIFKALSEQTPQTTAQGSKDLETKLNVVTLISQHLHVVLWCVANGLLPEFHEGDHHNKHYFYPASILKQQYQSRREALRQLHSDVSQTDLLLIDGIVNEPNAGVKELWEKDGGDGLYPPPNLHALLNIYLLENVSVQCKHCMVLYVLFDLVSLLAENNQEQHEQLIERMSRFYQAFSIPQGLIRLIQGYWFLDRKDFDQALTSLLDPMIDVNISLWQQVRVIKAFLYQGHHQKALRFIRIRKPPMETPELVKLKLTVLLANGLTSEAFEYQRLCRDEGNLDDLLSHFFLGCQQTKMIDSLLQLPMNDVEERQLIGYLQETKEPNSKEILIMHYLQRSRYVDAIRLNERVKQTGLNEADVSARERAAARNAIVSCYSNVLPTVQRKLTFGTELIRKRPTLMRREVVRPRPLSTVVNNKRGTIVSHATLINAVLEKVNEAKDVQDEEEIDVDEQRDEQQQPAISMEPFTCTPITPKLKSRRSGASEVVYPSVSVMEDPSQVEPLLPMSPMKHPHISTTFTSTPPRRMSNYLSAEVLSLLSTPPVKRKTPSHSPKVLLPQPTPQSILKVRRSVRKSPSSLQKDPVKVSARFASVASMDADLAPPRVPRRIGFSEPEASTSTSTPKAASTPTLITPHTVEHATPGSKKTPSKQLRFAVSFGGETSPPKEESRIPSPRSVKDRSPTPERKSPKMASRTDTLVESPVRVGGASPLVGSPEESLALRLDTTDNQEEEDMEGVQNVDNDITFNLNKSVNKGDQEEQDHVDIMDVSHDTPPLRTPEQDHLTETPQTPQTTKNIRNIIRNILATSEAQRDTSYEENVAEKQDSDVEDQEDAVMEFNDVDEVNVVSAREECQKVVNDVLNNDDENDVYSDSIEDESFDQIETRNESIDRRDNAMEGNLKTSGREHFAEAQEEINIKNKNIIDNKIVPQDDINKTKAAIDTLEDKNDTIETIEVKDSTIEIIDSTDQNETIETISVIDSSENELHHDTVKHKGDDGGIDVDKVLEIKQNISNRTLKDNVEQYDTMGKSNLTALVVNTTEHVYNSSPKHSPKQSPKCSANISNKSSLVPMEVPELTVEIPSDESIQHLSPNTIPNNKQTSLRNSRLSSVDSTKSDEGFKTPPPPSPRSKVQKSPKPSPTLPVTQQVSPSISSRTSVSPRSTRSGSSRSGSESSTIESESSSTTQSNMPPDASDMSDVEPETKDVTDTSPLSTGSYMQRLRSGDHTPSRDNTPEPIMTRRSSRGSTSRDVTPEAQNTRSLRSGRRTPSRDVTPEPKITDTRSLRSGRRTPSRDVTPESQNTRSLRSGRQTPSRDVTPEPQITDTRSLRSGRRTPSRDVTPESQNTRSLRSGRRTPSRDVTPEAQNTRSLRSGRQTPSRDPTPEPMNDTYNVRNLRSEHASSRDPSPQPQLNDTYTVRNLRSGPRRLSRDPTPEPVSNLRSGLRRDTLQNSKTKPTSVLPAPRSTRRTSRLSSQGSSRDTSPELAPKSRGRGRPREMTPDSVFNTDTDESACEGGGAPSFTFSNPMPVNSPEGTRAKLQAEPVSPAKPFVFSPPATRTRSGHLTPTRKTPTRSKPTRQSSRVSSTSESESIPEATKPRRGRPPKNKKNLTSMSNSPINFISPIPEESVSTGVRTRLSSQKSSTAPRNTRTRSTGGLKKKQPKLW</sequence>
<feature type="compositionally biased region" description="Low complexity" evidence="3">
    <location>
        <begin position="2234"/>
        <end position="2247"/>
    </location>
</feature>
<feature type="compositionally biased region" description="Polar residues" evidence="3">
    <location>
        <begin position="2021"/>
        <end position="2037"/>
    </location>
</feature>
<keyword evidence="7" id="KW-1185">Reference proteome</keyword>
<feature type="compositionally biased region" description="Polar residues" evidence="3">
    <location>
        <begin position="2267"/>
        <end position="2276"/>
    </location>
</feature>
<evidence type="ECO:0000313" key="6">
    <source>
        <dbReference type="EMBL" id="CAH1774002.1"/>
    </source>
</evidence>
<feature type="region of interest" description="Disordered" evidence="3">
    <location>
        <begin position="1468"/>
        <end position="1490"/>
    </location>
</feature>